<proteinExistence type="predicted"/>
<keyword evidence="5" id="KW-1185">Reference proteome</keyword>
<organism evidence="4 5">
    <name type="scientific">Paraburkholderia guartelaensis</name>
    <dbReference type="NCBI Taxonomy" id="2546446"/>
    <lineage>
        <taxon>Bacteria</taxon>
        <taxon>Pseudomonadati</taxon>
        <taxon>Pseudomonadota</taxon>
        <taxon>Betaproteobacteria</taxon>
        <taxon>Burkholderiales</taxon>
        <taxon>Burkholderiaceae</taxon>
        <taxon>Paraburkholderia</taxon>
    </lineage>
</organism>
<evidence type="ECO:0000256" key="1">
    <source>
        <dbReference type="ARBA" id="ARBA00022660"/>
    </source>
</evidence>
<feature type="transmembrane region" description="Helical" evidence="2">
    <location>
        <begin position="372"/>
        <end position="398"/>
    </location>
</feature>
<keyword evidence="1" id="KW-0813">Transport</keyword>
<dbReference type="Gene3D" id="1.20.210.10">
    <property type="entry name" value="Cytochrome c oxidase-like, subunit I domain"/>
    <property type="match status" value="1"/>
</dbReference>
<dbReference type="PANTHER" id="PTHR10422:SF38">
    <property type="entry name" value="CYTOCHROME B SUBUNIT OF NITRIC OXIDE REDUCTASE"/>
    <property type="match status" value="1"/>
</dbReference>
<feature type="transmembrane region" description="Helical" evidence="2">
    <location>
        <begin position="647"/>
        <end position="667"/>
    </location>
</feature>
<feature type="transmembrane region" description="Helical" evidence="2">
    <location>
        <begin position="603"/>
        <end position="627"/>
    </location>
</feature>
<sequence>MNAKPPLTAGNRCPQDRTSRVLIWVFIVVTALCWVGMILATRATYQQAAPLPQQMVAPNRAPVMSYADIVAGKSGFQQADLMDFGSLYGMGSYFGEDFTAKYLVELAKEVRNNLALSRYGKSFDAATADQQASVTRTMQAQLQGIDLSQQQVVLPDSVAQAIQTLRPRISAALLSDNLAQGYTGARSLDASSATQTASFILYSSLTTVARRPGKDYSWTVNWPPEPLVGNSPTAATFQWTWISFTMIFFAIGAILMIFRLWIEPKAANETFEPVLRDFKEPTPSQRALWKYFLVVAAVLLVQILAGSIMAHYYTDRTSFYGIEVDKWLPFAALRSVHLQAPIVWIGVSWIAGGLFLAPLIGKREPAGQRAMVNLIFWVLVVIVAGALIGDYLGVMGIIRAHWFWFGNQGLSYLELGRFWQVLFFVGLAVWCLVLLRAFWPTLKALFRQSGGTLYGLFRIEHLLWAATLSVTVLYVFGMIPFGSPNPSFSITDFWRWWVVHLWVELAFELFAAAVTGYFLMALELVSRQMVERAVLFEWILIMVGGVLGTGHHMYWAGEPSLWVSFGSMFSFLEVLPLFLLVLEAIEQQRHIQHEKDFPYRLAYLYILGSAFWNFVGAGVFGGGTLNAPLVNYYEHGTFLTLNHAHTSMFGAFGLLAIGLIYMVLRYLNGHRAWSDRCGVWAFWLYNAGLVMWIAMNFYPVGWPQLLAVYTHGYAYARSLEFYSTTTFWQWMRMPGDIVFAMGALLMAWDFIVKILAQRAAAIAEAPSATVASGQSL</sequence>
<keyword evidence="2" id="KW-1133">Transmembrane helix</keyword>
<dbReference type="Proteomes" id="UP001390669">
    <property type="component" value="Unassembled WGS sequence"/>
</dbReference>
<comment type="caution">
    <text evidence="4">The sequence shown here is derived from an EMBL/GenBank/DDBJ whole genome shotgun (WGS) entry which is preliminary data.</text>
</comment>
<name>A0ABU9SGN7_9BURK</name>
<feature type="domain" description="Cytochrome oxidase subunit I profile" evidence="3">
    <location>
        <begin position="243"/>
        <end position="776"/>
    </location>
</feature>
<keyword evidence="1" id="KW-0679">Respiratory chain</keyword>
<reference evidence="4 5" key="1">
    <citation type="submission" date="2024-01" db="EMBL/GenBank/DDBJ databases">
        <title>The diversity of rhizobia nodulating Mimosa spp. in eleven states of Brazil covering several biomes is determined by host plant, location, and edaphic factors.</title>
        <authorList>
            <person name="Rouws L."/>
            <person name="Barauna A."/>
            <person name="Beukes C."/>
            <person name="De Faria S.M."/>
            <person name="Gross E."/>
            <person name="Dos Reis Junior F.B."/>
            <person name="Simon M."/>
            <person name="Maluk M."/>
            <person name="Odee D.W."/>
            <person name="Kenicer G."/>
            <person name="Young J.P.W."/>
            <person name="Reis V.M."/>
            <person name="Zilli J."/>
            <person name="James E.K."/>
        </authorList>
    </citation>
    <scope>NUCLEOTIDE SEQUENCE [LARGE SCALE GENOMIC DNA]</scope>
    <source>
        <strain evidence="4 5">JPY164</strain>
    </source>
</reference>
<dbReference type="InterPro" id="IPR023616">
    <property type="entry name" value="Cyt_c_oxase-like_su1_dom"/>
</dbReference>
<feature type="transmembrane region" description="Helical" evidence="2">
    <location>
        <begin position="561"/>
        <end position="582"/>
    </location>
</feature>
<dbReference type="SUPFAM" id="SSF81442">
    <property type="entry name" value="Cytochrome c oxidase subunit I-like"/>
    <property type="match status" value="1"/>
</dbReference>
<accession>A0ABU9SGN7</accession>
<feature type="transmembrane region" description="Helical" evidence="2">
    <location>
        <begin position="534"/>
        <end position="555"/>
    </location>
</feature>
<feature type="transmembrane region" description="Helical" evidence="2">
    <location>
        <begin position="679"/>
        <end position="698"/>
    </location>
</feature>
<dbReference type="Pfam" id="PF22085">
    <property type="entry name" value="NorB_cytochrome_c-like"/>
    <property type="match status" value="1"/>
</dbReference>
<keyword evidence="2" id="KW-0812">Transmembrane</keyword>
<feature type="transmembrane region" description="Helical" evidence="2">
    <location>
        <begin position="462"/>
        <end position="481"/>
    </location>
</feature>
<dbReference type="RefSeq" id="WP_406952988.1">
    <property type="nucleotide sequence ID" value="NZ_JAYMRW010000009.1"/>
</dbReference>
<feature type="transmembrane region" description="Helical" evidence="2">
    <location>
        <begin position="291"/>
        <end position="313"/>
    </location>
</feature>
<feature type="transmembrane region" description="Helical" evidence="2">
    <location>
        <begin position="501"/>
        <end position="522"/>
    </location>
</feature>
<evidence type="ECO:0000313" key="4">
    <source>
        <dbReference type="EMBL" id="MEM5450160.1"/>
    </source>
</evidence>
<dbReference type="PANTHER" id="PTHR10422">
    <property type="entry name" value="CYTOCHROME C OXIDASE SUBUNIT 1"/>
    <property type="match status" value="1"/>
</dbReference>
<feature type="transmembrane region" description="Helical" evidence="2">
    <location>
        <begin position="21"/>
        <end position="40"/>
    </location>
</feature>
<keyword evidence="2" id="KW-0472">Membrane</keyword>
<keyword evidence="1" id="KW-0249">Electron transport</keyword>
<dbReference type="InterPro" id="IPR000883">
    <property type="entry name" value="Cyt_C_Oxase_1"/>
</dbReference>
<evidence type="ECO:0000259" key="3">
    <source>
        <dbReference type="PROSITE" id="PS50855"/>
    </source>
</evidence>
<feature type="transmembrane region" description="Helical" evidence="2">
    <location>
        <begin position="342"/>
        <end position="360"/>
    </location>
</feature>
<dbReference type="PROSITE" id="PS50855">
    <property type="entry name" value="COX1"/>
    <property type="match status" value="1"/>
</dbReference>
<evidence type="ECO:0000313" key="5">
    <source>
        <dbReference type="Proteomes" id="UP001390669"/>
    </source>
</evidence>
<feature type="transmembrane region" description="Helical" evidence="2">
    <location>
        <begin position="737"/>
        <end position="756"/>
    </location>
</feature>
<gene>
    <name evidence="4" type="ORF">VSR33_22035</name>
</gene>
<protein>
    <submittedName>
        <fullName evidence="4">Cbb3-type cytochrome c oxidase subunit I</fullName>
    </submittedName>
</protein>
<feature type="transmembrane region" description="Helical" evidence="2">
    <location>
        <begin position="239"/>
        <end position="262"/>
    </location>
</feature>
<dbReference type="Pfam" id="PF00115">
    <property type="entry name" value="COX1"/>
    <property type="match status" value="1"/>
</dbReference>
<dbReference type="EMBL" id="JAYMRW010000009">
    <property type="protein sequence ID" value="MEM5450160.1"/>
    <property type="molecule type" value="Genomic_DNA"/>
</dbReference>
<dbReference type="InterPro" id="IPR054309">
    <property type="entry name" value="NorB_cytochrome_c-like"/>
</dbReference>
<dbReference type="InterPro" id="IPR036927">
    <property type="entry name" value="Cyt_c_oxase-like_su1_sf"/>
</dbReference>
<evidence type="ECO:0000256" key="2">
    <source>
        <dbReference type="SAM" id="Phobius"/>
    </source>
</evidence>
<feature type="transmembrane region" description="Helical" evidence="2">
    <location>
        <begin position="418"/>
        <end position="439"/>
    </location>
</feature>